<evidence type="ECO:0000259" key="1">
    <source>
        <dbReference type="Pfam" id="PF00144"/>
    </source>
</evidence>
<dbReference type="EMBL" id="JBHLUX010000017">
    <property type="protein sequence ID" value="MFC0470192.1"/>
    <property type="molecule type" value="Genomic_DNA"/>
</dbReference>
<sequence>MVVRKKRKLLLLAGIINLLVLSLIGCKNSSTQVESTTWEYHRNPDEVGWSFDKLKKAKDYYDSIGSTAAMAIYDGKVLFEWGDVTKKSNVHSVRKSFLSALLGIYVQEGTIHLEETLNELGISDNVTLTMLEENATIADLLTSRSGIYLRAGEESLLMRWNRPERESYVPGSQFHYNNWDFNVLGTIFNNKTNSDLFEEFNERIAIPIGMEDYVLEDSIYKYELKRSMHPSYLFRMSARDMARFGLLFLQDGQWAGQQLIPKDWISESTSVQTPVPTSIEYGYGYMWWVADAKPFNELGLYSAIGRYGQSIDIIPEANLVFVHRVNSDRLINRTVNHVNDKKRLTLLEKVLDAHIGD</sequence>
<protein>
    <submittedName>
        <fullName evidence="2">Serine hydrolase domain-containing protein</fullName>
        <ecNumber evidence="2">3.-.-.-</ecNumber>
    </submittedName>
</protein>
<keyword evidence="3" id="KW-1185">Reference proteome</keyword>
<organism evidence="2 3">
    <name type="scientific">Halalkalibacter kiskunsagensis</name>
    <dbReference type="NCBI Taxonomy" id="1548599"/>
    <lineage>
        <taxon>Bacteria</taxon>
        <taxon>Bacillati</taxon>
        <taxon>Bacillota</taxon>
        <taxon>Bacilli</taxon>
        <taxon>Bacillales</taxon>
        <taxon>Bacillaceae</taxon>
        <taxon>Halalkalibacter</taxon>
    </lineage>
</organism>
<dbReference type="InterPro" id="IPR001466">
    <property type="entry name" value="Beta-lactam-related"/>
</dbReference>
<comment type="caution">
    <text evidence="2">The sequence shown here is derived from an EMBL/GenBank/DDBJ whole genome shotgun (WGS) entry which is preliminary data.</text>
</comment>
<dbReference type="SUPFAM" id="SSF56601">
    <property type="entry name" value="beta-lactamase/transpeptidase-like"/>
    <property type="match status" value="1"/>
</dbReference>
<dbReference type="Proteomes" id="UP001589838">
    <property type="component" value="Unassembled WGS sequence"/>
</dbReference>
<proteinExistence type="predicted"/>
<dbReference type="PANTHER" id="PTHR43283">
    <property type="entry name" value="BETA-LACTAMASE-RELATED"/>
    <property type="match status" value="1"/>
</dbReference>
<dbReference type="RefSeq" id="WP_335958890.1">
    <property type="nucleotide sequence ID" value="NZ_JAXBLX010000003.1"/>
</dbReference>
<dbReference type="GO" id="GO:0016787">
    <property type="term" value="F:hydrolase activity"/>
    <property type="evidence" value="ECO:0007669"/>
    <property type="project" value="UniProtKB-KW"/>
</dbReference>
<dbReference type="PANTHER" id="PTHR43283:SF7">
    <property type="entry name" value="BETA-LACTAMASE-RELATED DOMAIN-CONTAINING PROTEIN"/>
    <property type="match status" value="1"/>
</dbReference>
<name>A0ABV6KB73_9BACI</name>
<feature type="domain" description="Beta-lactamase-related" evidence="1">
    <location>
        <begin position="64"/>
        <end position="328"/>
    </location>
</feature>
<dbReference type="Gene3D" id="3.40.710.10">
    <property type="entry name" value="DD-peptidase/beta-lactamase superfamily"/>
    <property type="match status" value="1"/>
</dbReference>
<dbReference type="InterPro" id="IPR050789">
    <property type="entry name" value="Diverse_Enzym_Activities"/>
</dbReference>
<gene>
    <name evidence="2" type="ORF">ACFFHM_06545</name>
</gene>
<dbReference type="InterPro" id="IPR012338">
    <property type="entry name" value="Beta-lactam/transpept-like"/>
</dbReference>
<evidence type="ECO:0000313" key="3">
    <source>
        <dbReference type="Proteomes" id="UP001589838"/>
    </source>
</evidence>
<keyword evidence="2" id="KW-0378">Hydrolase</keyword>
<dbReference type="EC" id="3.-.-.-" evidence="2"/>
<evidence type="ECO:0000313" key="2">
    <source>
        <dbReference type="EMBL" id="MFC0470192.1"/>
    </source>
</evidence>
<dbReference type="PROSITE" id="PS51257">
    <property type="entry name" value="PROKAR_LIPOPROTEIN"/>
    <property type="match status" value="1"/>
</dbReference>
<dbReference type="Pfam" id="PF00144">
    <property type="entry name" value="Beta-lactamase"/>
    <property type="match status" value="1"/>
</dbReference>
<reference evidence="2 3" key="1">
    <citation type="submission" date="2024-09" db="EMBL/GenBank/DDBJ databases">
        <authorList>
            <person name="Sun Q."/>
            <person name="Mori K."/>
        </authorList>
    </citation>
    <scope>NUCLEOTIDE SEQUENCE [LARGE SCALE GENOMIC DNA]</scope>
    <source>
        <strain evidence="2 3">NCAIM B.02610</strain>
    </source>
</reference>
<accession>A0ABV6KB73</accession>